<feature type="domain" description="Molybdopterin oxidoreductase" evidence="3">
    <location>
        <begin position="2"/>
        <end position="96"/>
    </location>
</feature>
<dbReference type="InterPro" id="IPR006656">
    <property type="entry name" value="Mopterin_OxRdtase"/>
</dbReference>
<dbReference type="SUPFAM" id="SSF53706">
    <property type="entry name" value="Formate dehydrogenase/DMSO reductase, domains 1-3"/>
    <property type="match status" value="1"/>
</dbReference>
<reference evidence="4 5" key="1">
    <citation type="journal article" date="2018" name="Nat. Biotechnol.">
        <title>A standardized bacterial taxonomy based on genome phylogeny substantially revises the tree of life.</title>
        <authorList>
            <person name="Parks D.H."/>
            <person name="Chuvochina M."/>
            <person name="Waite D.W."/>
            <person name="Rinke C."/>
            <person name="Skarshewski A."/>
            <person name="Chaumeil P.A."/>
            <person name="Hugenholtz P."/>
        </authorList>
    </citation>
    <scope>NUCLEOTIDE SEQUENCE [LARGE SCALE GENOMIC DNA]</scope>
    <source>
        <strain evidence="4">UBA10948</strain>
    </source>
</reference>
<dbReference type="GO" id="GO:0051536">
    <property type="term" value="F:iron-sulfur cluster binding"/>
    <property type="evidence" value="ECO:0007669"/>
    <property type="project" value="UniProtKB-KW"/>
</dbReference>
<name>A0A354YTK3_9FIRM</name>
<evidence type="ECO:0000259" key="3">
    <source>
        <dbReference type="Pfam" id="PF00384"/>
    </source>
</evidence>
<dbReference type="PANTHER" id="PTHR43742">
    <property type="entry name" value="TRIMETHYLAMINE-N-OXIDE REDUCTASE"/>
    <property type="match status" value="1"/>
</dbReference>
<dbReference type="Gene3D" id="3.40.228.10">
    <property type="entry name" value="Dimethylsulfoxide Reductase, domain 2"/>
    <property type="match status" value="1"/>
</dbReference>
<protein>
    <submittedName>
        <fullName evidence="4">Formate dehydrogenase subunit alpha</fullName>
    </submittedName>
</protein>
<gene>
    <name evidence="4" type="ORF">DDZ44_02025</name>
</gene>
<proteinExistence type="predicted"/>
<dbReference type="EMBL" id="DNZF01000043">
    <property type="protein sequence ID" value="HBK52703.1"/>
    <property type="molecule type" value="Genomic_DNA"/>
</dbReference>
<dbReference type="AlphaFoldDB" id="A0A354YTK3"/>
<feature type="non-terminal residue" evidence="4">
    <location>
        <position position="100"/>
    </location>
</feature>
<dbReference type="Pfam" id="PF00384">
    <property type="entry name" value="Molybdopterin"/>
    <property type="match status" value="1"/>
</dbReference>
<evidence type="ECO:0000313" key="5">
    <source>
        <dbReference type="Proteomes" id="UP000263273"/>
    </source>
</evidence>
<sequence>LVVCDPRHIDLVDEADYWLRQKPGTDIPLINGLMHIIIKEGLEDKKFIEERTENYEALKATVENYPPEYVAELTGIPVDVLYEVARLYATTDRAMIFYTL</sequence>
<keyword evidence="2" id="KW-0479">Metal-binding</keyword>
<dbReference type="InterPro" id="IPR050612">
    <property type="entry name" value="Prok_Mopterin_Oxidored"/>
</dbReference>
<evidence type="ECO:0000256" key="2">
    <source>
        <dbReference type="ARBA" id="ARBA00023014"/>
    </source>
</evidence>
<dbReference type="GO" id="GO:0016491">
    <property type="term" value="F:oxidoreductase activity"/>
    <property type="evidence" value="ECO:0007669"/>
    <property type="project" value="InterPro"/>
</dbReference>
<feature type="non-terminal residue" evidence="4">
    <location>
        <position position="1"/>
    </location>
</feature>
<accession>A0A354YTK3</accession>
<comment type="caution">
    <text evidence="4">The sequence shown here is derived from an EMBL/GenBank/DDBJ whole genome shotgun (WGS) entry which is preliminary data.</text>
</comment>
<keyword evidence="2" id="KW-0411">Iron-sulfur</keyword>
<evidence type="ECO:0000256" key="1">
    <source>
        <dbReference type="ARBA" id="ARBA00023004"/>
    </source>
</evidence>
<dbReference type="Proteomes" id="UP000263273">
    <property type="component" value="Unassembled WGS sequence"/>
</dbReference>
<evidence type="ECO:0000313" key="4">
    <source>
        <dbReference type="EMBL" id="HBK52703.1"/>
    </source>
</evidence>
<keyword evidence="1" id="KW-0408">Iron</keyword>
<organism evidence="4 5">
    <name type="scientific">Syntrophomonas wolfei</name>
    <dbReference type="NCBI Taxonomy" id="863"/>
    <lineage>
        <taxon>Bacteria</taxon>
        <taxon>Bacillati</taxon>
        <taxon>Bacillota</taxon>
        <taxon>Clostridia</taxon>
        <taxon>Eubacteriales</taxon>
        <taxon>Syntrophomonadaceae</taxon>
        <taxon>Syntrophomonas</taxon>
    </lineage>
</organism>
<dbReference type="PANTHER" id="PTHR43742:SF6">
    <property type="entry name" value="OXIDOREDUCTASE YYAE-RELATED"/>
    <property type="match status" value="1"/>
</dbReference>